<dbReference type="EMBL" id="AC155344">
    <property type="protein sequence ID" value="AAZ67591.1"/>
    <property type="molecule type" value="Genomic_DNA"/>
</dbReference>
<reference evidence="2" key="1">
    <citation type="submission" date="2005-08" db="EMBL/GenBank/DDBJ databases">
        <title>Complete sequence of a Brassica rapa BAC clone.</title>
        <authorList>
            <consortium name="KBGP"/>
            <person name="Yang T.J."/>
            <person name="Kim J.S."/>
            <person name="Kwon S.J."/>
            <person name="Kim J.A."/>
            <person name="Lim K.B."/>
            <person name="Jin M."/>
            <person name="Park J.Y."/>
            <person name="Lim M.H."/>
            <person name="Lim Y.P."/>
            <person name="Choi B.S."/>
            <person name="Park B.S."/>
        </authorList>
    </citation>
    <scope>NUCLEOTIDE SEQUENCE</scope>
    <source>
        <tissue evidence="2">Young Leaves</tissue>
    </source>
</reference>
<accession>Q4ABR1</accession>
<protein>
    <submittedName>
        <fullName evidence="2">80A08_6</fullName>
    </submittedName>
</protein>
<feature type="compositionally biased region" description="Low complexity" evidence="1">
    <location>
        <begin position="39"/>
        <end position="69"/>
    </location>
</feature>
<evidence type="ECO:0000313" key="2">
    <source>
        <dbReference type="EMBL" id="AAZ67591.1"/>
    </source>
</evidence>
<name>Q4ABR1_BRARP</name>
<gene>
    <name evidence="2" type="primary">80A08_6</name>
</gene>
<organism evidence="2">
    <name type="scientific">Brassica rapa subsp. pekinensis</name>
    <name type="common">Chinese cabbage</name>
    <name type="synonym">Brassica pekinensis</name>
    <dbReference type="NCBI Taxonomy" id="51351"/>
    <lineage>
        <taxon>Eukaryota</taxon>
        <taxon>Viridiplantae</taxon>
        <taxon>Streptophyta</taxon>
        <taxon>Embryophyta</taxon>
        <taxon>Tracheophyta</taxon>
        <taxon>Spermatophyta</taxon>
        <taxon>Magnoliopsida</taxon>
        <taxon>eudicotyledons</taxon>
        <taxon>Gunneridae</taxon>
        <taxon>Pentapetalae</taxon>
        <taxon>rosids</taxon>
        <taxon>malvids</taxon>
        <taxon>Brassicales</taxon>
        <taxon>Brassicaceae</taxon>
        <taxon>Brassiceae</taxon>
        <taxon>Brassica</taxon>
    </lineage>
</organism>
<dbReference type="AlphaFoldDB" id="Q4ABR1"/>
<sequence>MQFFLSKIENKPEDRLPLIVNQATQSSQAIQSGQATQLNPPSQSSQATQSNPATQSSSASQSSPATKSNPADVTSSTWKGRLLCSSASRPGTIPVYPLVTLTRVPCNVSSGTIYLVIIFLNGVKVVIYNTLLPEVPTTEPVREEDEILDLPDVQRWLSELLHLEILIALIRQLIQRFFLLKGDPMYDSNGYRERDFILVISLYTYIS</sequence>
<evidence type="ECO:0000256" key="1">
    <source>
        <dbReference type="SAM" id="MobiDB-lite"/>
    </source>
</evidence>
<proteinExistence type="predicted"/>
<feature type="region of interest" description="Disordered" evidence="1">
    <location>
        <begin position="15"/>
        <end position="75"/>
    </location>
</feature>
<feature type="compositionally biased region" description="Polar residues" evidence="1">
    <location>
        <begin position="21"/>
        <end position="38"/>
    </location>
</feature>